<gene>
    <name evidence="2" type="ORF">FC26_GL000095</name>
</gene>
<dbReference type="STRING" id="1423813.FC26_GL000095"/>
<organism evidence="2 3">
    <name type="scientific">Paucilactobacillus vaccinostercus DSM 20634</name>
    <dbReference type="NCBI Taxonomy" id="1423813"/>
    <lineage>
        <taxon>Bacteria</taxon>
        <taxon>Bacillati</taxon>
        <taxon>Bacillota</taxon>
        <taxon>Bacilli</taxon>
        <taxon>Lactobacillales</taxon>
        <taxon>Lactobacillaceae</taxon>
        <taxon>Paucilactobacillus</taxon>
    </lineage>
</organism>
<dbReference type="InterPro" id="IPR001296">
    <property type="entry name" value="Glyco_trans_1"/>
</dbReference>
<accession>A0A0R2ABD0</accession>
<dbReference type="EMBL" id="AYYY01000055">
    <property type="protein sequence ID" value="KRM60969.1"/>
    <property type="molecule type" value="Genomic_DNA"/>
</dbReference>
<sequence length="374" mass="42583">MMKQEKIFVLQIGMTPNPGGVESYIMNLYRKIDTERVQFDFVDWCGEKDIAFSEEIKKLGGRIFKIPTRRDNYLANKKAIYKIVRTGKYRYIYNNLNSLSNILGITATYGMENTVPIIHAHNDSIEKNLFVSKILDTIHKPYVKHKKCVRLACSQKAGEWMFPRSKFDVVADSIDTMLFGYSDTIREHYRKMLNIENKFVVGNVARFGPQKNHSFLIDVFQEICARKKDAVLLLVGTGSQENLIKEKVSQYQLNDKVIFLGARNDIAGLMQAMDVMVAPSIFEGFGMSVLEAQCAGLPCYVSDAFHDEVIQTPLVKKISLIGTALEWTNQIINDFSLLRKPRVPYSSTIRENGYDSQQAADSLTDKFINGFTCD</sequence>
<protein>
    <recommendedName>
        <fullName evidence="1">Glycosyl transferase family 1 domain-containing protein</fullName>
    </recommendedName>
</protein>
<dbReference type="RefSeq" id="WP_083483800.1">
    <property type="nucleotide sequence ID" value="NZ_AYYY01000055.1"/>
</dbReference>
<evidence type="ECO:0000313" key="3">
    <source>
        <dbReference type="Proteomes" id="UP000051733"/>
    </source>
</evidence>
<evidence type="ECO:0000313" key="2">
    <source>
        <dbReference type="EMBL" id="KRM60969.1"/>
    </source>
</evidence>
<dbReference type="AlphaFoldDB" id="A0A0R2ABD0"/>
<dbReference type="PANTHER" id="PTHR12526:SF630">
    <property type="entry name" value="GLYCOSYLTRANSFERASE"/>
    <property type="match status" value="1"/>
</dbReference>
<evidence type="ECO:0000259" key="1">
    <source>
        <dbReference type="Pfam" id="PF00534"/>
    </source>
</evidence>
<dbReference type="Pfam" id="PF00534">
    <property type="entry name" value="Glycos_transf_1"/>
    <property type="match status" value="1"/>
</dbReference>
<dbReference type="SUPFAM" id="SSF53756">
    <property type="entry name" value="UDP-Glycosyltransferase/glycogen phosphorylase"/>
    <property type="match status" value="1"/>
</dbReference>
<comment type="caution">
    <text evidence="2">The sequence shown here is derived from an EMBL/GenBank/DDBJ whole genome shotgun (WGS) entry which is preliminary data.</text>
</comment>
<dbReference type="PATRIC" id="fig|1423813.3.peg.98"/>
<dbReference type="OrthoDB" id="9804196at2"/>
<dbReference type="Gene3D" id="3.40.50.2000">
    <property type="entry name" value="Glycogen Phosphorylase B"/>
    <property type="match status" value="2"/>
</dbReference>
<keyword evidence="3" id="KW-1185">Reference proteome</keyword>
<dbReference type="GO" id="GO:0016757">
    <property type="term" value="F:glycosyltransferase activity"/>
    <property type="evidence" value="ECO:0007669"/>
    <property type="project" value="InterPro"/>
</dbReference>
<name>A0A0R2ABD0_9LACO</name>
<feature type="domain" description="Glycosyl transferase family 1" evidence="1">
    <location>
        <begin position="187"/>
        <end position="304"/>
    </location>
</feature>
<proteinExistence type="predicted"/>
<reference evidence="2 3" key="1">
    <citation type="journal article" date="2015" name="Genome Announc.">
        <title>Expanding the biotechnology potential of lactobacilli through comparative genomics of 213 strains and associated genera.</title>
        <authorList>
            <person name="Sun Z."/>
            <person name="Harris H.M."/>
            <person name="McCann A."/>
            <person name="Guo C."/>
            <person name="Argimon S."/>
            <person name="Zhang W."/>
            <person name="Yang X."/>
            <person name="Jeffery I.B."/>
            <person name="Cooney J.C."/>
            <person name="Kagawa T.F."/>
            <person name="Liu W."/>
            <person name="Song Y."/>
            <person name="Salvetti E."/>
            <person name="Wrobel A."/>
            <person name="Rasinkangas P."/>
            <person name="Parkhill J."/>
            <person name="Rea M.C."/>
            <person name="O'Sullivan O."/>
            <person name="Ritari J."/>
            <person name="Douillard F.P."/>
            <person name="Paul Ross R."/>
            <person name="Yang R."/>
            <person name="Briner A.E."/>
            <person name="Felis G.E."/>
            <person name="de Vos W.M."/>
            <person name="Barrangou R."/>
            <person name="Klaenhammer T.R."/>
            <person name="Caufield P.W."/>
            <person name="Cui Y."/>
            <person name="Zhang H."/>
            <person name="O'Toole P.W."/>
        </authorList>
    </citation>
    <scope>NUCLEOTIDE SEQUENCE [LARGE SCALE GENOMIC DNA]</scope>
    <source>
        <strain evidence="2 3">DSM 20634</strain>
    </source>
</reference>
<dbReference type="Proteomes" id="UP000051733">
    <property type="component" value="Unassembled WGS sequence"/>
</dbReference>
<dbReference type="PANTHER" id="PTHR12526">
    <property type="entry name" value="GLYCOSYLTRANSFERASE"/>
    <property type="match status" value="1"/>
</dbReference>